<evidence type="ECO:0000256" key="3">
    <source>
        <dbReference type="SAM" id="SignalP"/>
    </source>
</evidence>
<dbReference type="PROSITE" id="PS51257">
    <property type="entry name" value="PROKAR_LIPOPROTEIN"/>
    <property type="match status" value="1"/>
</dbReference>
<feature type="domain" description="Fe/B12 periplasmic-binding" evidence="4">
    <location>
        <begin position="55"/>
        <end position="340"/>
    </location>
</feature>
<feature type="signal peptide" evidence="3">
    <location>
        <begin position="1"/>
        <end position="28"/>
    </location>
</feature>
<reference evidence="5 6" key="1">
    <citation type="submission" date="2019-09" db="EMBL/GenBank/DDBJ databases">
        <title>Mumia zhuanghuii sp. nov. isolated from the intestinal contents of plateau pika (Ochotona curzoniae) in the Qinghai-Tibet plateau of China.</title>
        <authorList>
            <person name="Tian Z."/>
        </authorList>
    </citation>
    <scope>NUCLEOTIDE SEQUENCE [LARGE SCALE GENOMIC DNA]</scope>
    <source>
        <strain evidence="6">350</strain>
    </source>
</reference>
<dbReference type="RefSeq" id="WP_149767234.1">
    <property type="nucleotide sequence ID" value="NZ_VDFQ02000001.1"/>
</dbReference>
<dbReference type="InterPro" id="IPR050902">
    <property type="entry name" value="ABC_Transporter_SBP"/>
</dbReference>
<dbReference type="AlphaFoldDB" id="A0A5Q6S2I8"/>
<feature type="chain" id="PRO_5024277736" evidence="3">
    <location>
        <begin position="29"/>
        <end position="340"/>
    </location>
</feature>
<dbReference type="PROSITE" id="PS50983">
    <property type="entry name" value="FE_B12_PBP"/>
    <property type="match status" value="1"/>
</dbReference>
<dbReference type="InterPro" id="IPR002491">
    <property type="entry name" value="ABC_transptr_periplasmic_BD"/>
</dbReference>
<proteinExistence type="inferred from homology"/>
<evidence type="ECO:0000256" key="2">
    <source>
        <dbReference type="SAM" id="MobiDB-lite"/>
    </source>
</evidence>
<dbReference type="EMBL" id="VDFQ02000001">
    <property type="protein sequence ID" value="KAA1424429.1"/>
    <property type="molecule type" value="Genomic_DNA"/>
</dbReference>
<dbReference type="PANTHER" id="PTHR30535">
    <property type="entry name" value="VITAMIN B12-BINDING PROTEIN"/>
    <property type="match status" value="1"/>
</dbReference>
<evidence type="ECO:0000313" key="5">
    <source>
        <dbReference type="EMBL" id="KAA1424429.1"/>
    </source>
</evidence>
<organism evidence="5 6">
    <name type="scientific">Mumia zhuanghuii</name>
    <dbReference type="NCBI Taxonomy" id="2585211"/>
    <lineage>
        <taxon>Bacteria</taxon>
        <taxon>Bacillati</taxon>
        <taxon>Actinomycetota</taxon>
        <taxon>Actinomycetes</taxon>
        <taxon>Propionibacteriales</taxon>
        <taxon>Nocardioidaceae</taxon>
        <taxon>Mumia</taxon>
    </lineage>
</organism>
<dbReference type="Proteomes" id="UP000307768">
    <property type="component" value="Unassembled WGS sequence"/>
</dbReference>
<comment type="similarity">
    <text evidence="1">Belongs to the bacterial solute-binding protein 8 family.</text>
</comment>
<dbReference type="OrthoDB" id="9797850at2"/>
<name>A0A5Q6S2I8_9ACTN</name>
<evidence type="ECO:0000256" key="1">
    <source>
        <dbReference type="ARBA" id="ARBA00008814"/>
    </source>
</evidence>
<keyword evidence="3" id="KW-0732">Signal</keyword>
<dbReference type="Gene3D" id="3.40.50.1980">
    <property type="entry name" value="Nitrogenase molybdenum iron protein domain"/>
    <property type="match status" value="2"/>
</dbReference>
<protein>
    <submittedName>
        <fullName evidence="5">ABC transporter substrate-binding protein</fullName>
    </submittedName>
</protein>
<evidence type="ECO:0000313" key="6">
    <source>
        <dbReference type="Proteomes" id="UP000307768"/>
    </source>
</evidence>
<feature type="region of interest" description="Disordered" evidence="2">
    <location>
        <begin position="143"/>
        <end position="165"/>
    </location>
</feature>
<sequence length="340" mass="35886">MRPVLPALLCSSALVLTACGGASDTSDAAVGTADGYPLTIDNCGREVVIDAPPQRVVSLNQGSTEILLSLGLADRMVGTATWTDPVRENLAADNESVPRLSDQAPSFERVLEAEPDLVTASFESTLGEGGVATRDDLEKLGVPSYLSPAECEKDNEGDDDGSRATPLAIDTVYGEVTDLATVFGVPDKGADLVAELRASLTQAQDVVDAEGVSAMFWFANSESPYLAGCCGAPGIISEALGLENVFDDTTAEWPQINWETVADRDPDVLVIGDLTRKSQTAETAAAKIAFLEQHPVTREMTAVKNKRYIAVTGAEMNPSIRTIDGVRNVAEGIRDLGLGR</sequence>
<accession>A0A5Q6S2I8</accession>
<dbReference type="Pfam" id="PF01497">
    <property type="entry name" value="Peripla_BP_2"/>
    <property type="match status" value="1"/>
</dbReference>
<dbReference type="SUPFAM" id="SSF53807">
    <property type="entry name" value="Helical backbone' metal receptor"/>
    <property type="match status" value="1"/>
</dbReference>
<comment type="caution">
    <text evidence="5">The sequence shown here is derived from an EMBL/GenBank/DDBJ whole genome shotgun (WGS) entry which is preliminary data.</text>
</comment>
<dbReference type="PANTHER" id="PTHR30535:SF7">
    <property type="entry name" value="IRON(III) DICITRATE-BINDING PROTEIN"/>
    <property type="match status" value="1"/>
</dbReference>
<evidence type="ECO:0000259" key="4">
    <source>
        <dbReference type="PROSITE" id="PS50983"/>
    </source>
</evidence>
<gene>
    <name evidence="5" type="ORF">FE697_000385</name>
</gene>